<comment type="subcellular location">
    <subcellularLocation>
        <location evidence="1">Membrane</location>
        <topology evidence="1">Multi-pass membrane protein</topology>
    </subcellularLocation>
</comment>
<comment type="caution">
    <text evidence="7">The sequence shown here is derived from an EMBL/GenBank/DDBJ whole genome shotgun (WGS) entry which is preliminary data.</text>
</comment>
<evidence type="ECO:0000256" key="3">
    <source>
        <dbReference type="ARBA" id="ARBA00022989"/>
    </source>
</evidence>
<dbReference type="InterPro" id="IPR020846">
    <property type="entry name" value="MFS_dom"/>
</dbReference>
<reference evidence="7" key="1">
    <citation type="submission" date="2014-03" db="EMBL/GenBank/DDBJ databases">
        <authorList>
            <person name="Casaregola S."/>
        </authorList>
    </citation>
    <scope>NUCLEOTIDE SEQUENCE [LARGE SCALE GENOMIC DNA]</scope>
    <source>
        <strain evidence="7">CLIB 918</strain>
    </source>
</reference>
<dbReference type="STRING" id="1173061.A0A0J9XIF1"/>
<keyword evidence="2 5" id="KW-0812">Transmembrane</keyword>
<evidence type="ECO:0000313" key="8">
    <source>
        <dbReference type="Proteomes" id="UP000242525"/>
    </source>
</evidence>
<feature type="transmembrane region" description="Helical" evidence="5">
    <location>
        <begin position="353"/>
        <end position="376"/>
    </location>
</feature>
<dbReference type="PROSITE" id="PS50850">
    <property type="entry name" value="MFS"/>
    <property type="match status" value="1"/>
</dbReference>
<evidence type="ECO:0000256" key="4">
    <source>
        <dbReference type="ARBA" id="ARBA00023136"/>
    </source>
</evidence>
<keyword evidence="8" id="KW-1185">Reference proteome</keyword>
<evidence type="ECO:0000259" key="6">
    <source>
        <dbReference type="PROSITE" id="PS50850"/>
    </source>
</evidence>
<feature type="transmembrane region" description="Helical" evidence="5">
    <location>
        <begin position="143"/>
        <end position="166"/>
    </location>
</feature>
<protein>
    <submittedName>
        <fullName evidence="7">Similar to Saccharomyces cerevisiae YHR048W YHK8 Presumed antiporter of the DHA1 family of multidrug resistance transporters</fullName>
    </submittedName>
</protein>
<keyword evidence="4 5" id="KW-0472">Membrane</keyword>
<dbReference type="SUPFAM" id="SSF103473">
    <property type="entry name" value="MFS general substrate transporter"/>
    <property type="match status" value="1"/>
</dbReference>
<dbReference type="Proteomes" id="UP000242525">
    <property type="component" value="Unassembled WGS sequence"/>
</dbReference>
<feature type="transmembrane region" description="Helical" evidence="5">
    <location>
        <begin position="111"/>
        <end position="131"/>
    </location>
</feature>
<proteinExistence type="predicted"/>
<feature type="domain" description="Major facilitator superfamily (MFS) profile" evidence="6">
    <location>
        <begin position="77"/>
        <end position="515"/>
    </location>
</feature>
<evidence type="ECO:0000256" key="5">
    <source>
        <dbReference type="SAM" id="Phobius"/>
    </source>
</evidence>
<gene>
    <name evidence="7" type="ORF">BN980_GECA20s01011g</name>
</gene>
<feature type="transmembrane region" description="Helical" evidence="5">
    <location>
        <begin position="421"/>
        <end position="448"/>
    </location>
</feature>
<evidence type="ECO:0000313" key="7">
    <source>
        <dbReference type="EMBL" id="CDO57313.1"/>
    </source>
</evidence>
<accession>A0A0J9XIF1</accession>
<evidence type="ECO:0000256" key="2">
    <source>
        <dbReference type="ARBA" id="ARBA00022692"/>
    </source>
</evidence>
<dbReference type="GO" id="GO:0005886">
    <property type="term" value="C:plasma membrane"/>
    <property type="evidence" value="ECO:0007669"/>
    <property type="project" value="TreeGrafter"/>
</dbReference>
<dbReference type="InterPro" id="IPR011701">
    <property type="entry name" value="MFS"/>
</dbReference>
<dbReference type="Pfam" id="PF07690">
    <property type="entry name" value="MFS_1"/>
    <property type="match status" value="1"/>
</dbReference>
<feature type="transmembrane region" description="Helical" evidence="5">
    <location>
        <begin position="172"/>
        <end position="190"/>
    </location>
</feature>
<feature type="transmembrane region" description="Helical" evidence="5">
    <location>
        <begin position="315"/>
        <end position="341"/>
    </location>
</feature>
<feature type="transmembrane region" description="Helical" evidence="5">
    <location>
        <begin position="75"/>
        <end position="99"/>
    </location>
</feature>
<dbReference type="OrthoDB" id="9986881at2759"/>
<dbReference type="GO" id="GO:0022857">
    <property type="term" value="F:transmembrane transporter activity"/>
    <property type="evidence" value="ECO:0007669"/>
    <property type="project" value="InterPro"/>
</dbReference>
<dbReference type="Gene3D" id="1.20.1250.20">
    <property type="entry name" value="MFS general substrate transporter like domains"/>
    <property type="match status" value="1"/>
</dbReference>
<dbReference type="AlphaFoldDB" id="A0A0J9XIF1"/>
<keyword evidence="3 5" id="KW-1133">Transmembrane helix</keyword>
<dbReference type="PANTHER" id="PTHR23502">
    <property type="entry name" value="MAJOR FACILITATOR SUPERFAMILY"/>
    <property type="match status" value="1"/>
</dbReference>
<dbReference type="PANTHER" id="PTHR23502:SF7">
    <property type="entry name" value="DRUG_PROTON ANTIPORTER YHK8-RELATED"/>
    <property type="match status" value="1"/>
</dbReference>
<sequence length="522" mass="56182">MPDNKLAKSSETTVTASSYDDINKLEQTSNLEDEDNYYGIVITEVHNDPEAAVDSTAADERFVTRARRMHPVRKYIITGLLALCAFQVTCLSTVWSQAIPDVADVHNISKTIATLGVTLFIVGQGAGPLAFSPLSERYGRKPIYLVGLSLYCLFQLLTSFGTHLAVMLVGRFFSGLSGGVFLTVISGTFSDMFDRESMGIPTLIFSIAPFLGPGVGPIIGGSIGEAFGYRWIFVFMLLWSTLLLILVGLIVPETSARALSTKLDRMKRRAAEKATGEVTPLSVKFRDACTNARQTIVVIAKSPRKPLTMLATDPIIFSTSLLSGVFLATIYLFFVAFPLIFEGLYGMTPLATSATYLCITAGMLLTVPTFPFWAYVQARLVRAADDVEKPEHRLPQMLAGTVFAAVGLLIFALTIGRNASIAGPLVAAGIFGFGALHVFNSVFAYIFASTPADSAASASACNLFCRSSMAGVFPLFGQALFTSPELGLRGSCFLLAGIVAALSSVPIGLYIYGPKLRQKQSY</sequence>
<feature type="transmembrane region" description="Helical" evidence="5">
    <location>
        <begin position="460"/>
        <end position="481"/>
    </location>
</feature>
<feature type="transmembrane region" description="Helical" evidence="5">
    <location>
        <begin position="229"/>
        <end position="251"/>
    </location>
</feature>
<dbReference type="InterPro" id="IPR036259">
    <property type="entry name" value="MFS_trans_sf"/>
</dbReference>
<evidence type="ECO:0000256" key="1">
    <source>
        <dbReference type="ARBA" id="ARBA00004141"/>
    </source>
</evidence>
<dbReference type="EMBL" id="CCBN010000020">
    <property type="protein sequence ID" value="CDO57313.1"/>
    <property type="molecule type" value="Genomic_DNA"/>
</dbReference>
<organism evidence="7 8">
    <name type="scientific">Geotrichum candidum</name>
    <name type="common">Oospora lactis</name>
    <name type="synonym">Dipodascus geotrichum</name>
    <dbReference type="NCBI Taxonomy" id="1173061"/>
    <lineage>
        <taxon>Eukaryota</taxon>
        <taxon>Fungi</taxon>
        <taxon>Dikarya</taxon>
        <taxon>Ascomycota</taxon>
        <taxon>Saccharomycotina</taxon>
        <taxon>Dipodascomycetes</taxon>
        <taxon>Dipodascales</taxon>
        <taxon>Dipodascaceae</taxon>
        <taxon>Geotrichum</taxon>
    </lineage>
</organism>
<feature type="transmembrane region" description="Helical" evidence="5">
    <location>
        <begin position="202"/>
        <end position="223"/>
    </location>
</feature>
<feature type="transmembrane region" description="Helical" evidence="5">
    <location>
        <begin position="493"/>
        <end position="512"/>
    </location>
</feature>
<feature type="transmembrane region" description="Helical" evidence="5">
    <location>
        <begin position="397"/>
        <end position="415"/>
    </location>
</feature>
<name>A0A0J9XIF1_GEOCN</name>